<reference evidence="1 2" key="1">
    <citation type="journal article" date="2019" name="Commun. Biol.">
        <title>The bagworm genome reveals a unique fibroin gene that provides high tensile strength.</title>
        <authorList>
            <person name="Kono N."/>
            <person name="Nakamura H."/>
            <person name="Ohtoshi R."/>
            <person name="Tomita M."/>
            <person name="Numata K."/>
            <person name="Arakawa K."/>
        </authorList>
    </citation>
    <scope>NUCLEOTIDE SEQUENCE [LARGE SCALE GENOMIC DNA]</scope>
</reference>
<gene>
    <name evidence="1" type="ORF">EVAR_78619_1</name>
</gene>
<sequence>MVERRNELVEFSSVLQREGPNRPRIAAVVTVRPRMGVPSVCDAFALNDLSLLRISEASVYRFTVRYRRTVNRSCVFPRSRVFAR</sequence>
<dbReference type="Proteomes" id="UP000299102">
    <property type="component" value="Unassembled WGS sequence"/>
</dbReference>
<dbReference type="AlphaFoldDB" id="A0A4C1U7Q3"/>
<protein>
    <submittedName>
        <fullName evidence="1">Uncharacterized protein</fullName>
    </submittedName>
</protein>
<organism evidence="1 2">
    <name type="scientific">Eumeta variegata</name>
    <name type="common">Bagworm moth</name>
    <name type="synonym">Eumeta japonica</name>
    <dbReference type="NCBI Taxonomy" id="151549"/>
    <lineage>
        <taxon>Eukaryota</taxon>
        <taxon>Metazoa</taxon>
        <taxon>Ecdysozoa</taxon>
        <taxon>Arthropoda</taxon>
        <taxon>Hexapoda</taxon>
        <taxon>Insecta</taxon>
        <taxon>Pterygota</taxon>
        <taxon>Neoptera</taxon>
        <taxon>Endopterygota</taxon>
        <taxon>Lepidoptera</taxon>
        <taxon>Glossata</taxon>
        <taxon>Ditrysia</taxon>
        <taxon>Tineoidea</taxon>
        <taxon>Psychidae</taxon>
        <taxon>Oiketicinae</taxon>
        <taxon>Eumeta</taxon>
    </lineage>
</organism>
<comment type="caution">
    <text evidence="1">The sequence shown here is derived from an EMBL/GenBank/DDBJ whole genome shotgun (WGS) entry which is preliminary data.</text>
</comment>
<dbReference type="EMBL" id="BGZK01000140">
    <property type="protein sequence ID" value="GBP22443.1"/>
    <property type="molecule type" value="Genomic_DNA"/>
</dbReference>
<evidence type="ECO:0000313" key="2">
    <source>
        <dbReference type="Proteomes" id="UP000299102"/>
    </source>
</evidence>
<evidence type="ECO:0000313" key="1">
    <source>
        <dbReference type="EMBL" id="GBP22443.1"/>
    </source>
</evidence>
<keyword evidence="2" id="KW-1185">Reference proteome</keyword>
<proteinExistence type="predicted"/>
<name>A0A4C1U7Q3_EUMVA</name>
<accession>A0A4C1U7Q3</accession>